<dbReference type="EMBL" id="AOIL01000037">
    <property type="protein sequence ID" value="ELY91457.1"/>
    <property type="molecule type" value="Genomic_DNA"/>
</dbReference>
<organism evidence="1 2">
    <name type="scientific">Natrialba taiwanensis DSM 12281</name>
    <dbReference type="NCBI Taxonomy" id="1230458"/>
    <lineage>
        <taxon>Archaea</taxon>
        <taxon>Methanobacteriati</taxon>
        <taxon>Methanobacteriota</taxon>
        <taxon>Stenosarchaea group</taxon>
        <taxon>Halobacteria</taxon>
        <taxon>Halobacteriales</taxon>
        <taxon>Natrialbaceae</taxon>
        <taxon>Natrialba</taxon>
    </lineage>
</organism>
<dbReference type="OrthoDB" id="373410at2157"/>
<accession>M0A0U8</accession>
<dbReference type="RefSeq" id="WP_006825859.1">
    <property type="nucleotide sequence ID" value="NZ_AOIL01000037.1"/>
</dbReference>
<name>M0A0U8_9EURY</name>
<keyword evidence="2" id="KW-1185">Reference proteome</keyword>
<evidence type="ECO:0000313" key="2">
    <source>
        <dbReference type="Proteomes" id="UP000011648"/>
    </source>
</evidence>
<proteinExistence type="predicted"/>
<gene>
    <name evidence="1" type="ORF">C484_10531</name>
</gene>
<dbReference type="AlphaFoldDB" id="M0A0U8"/>
<sequence length="80" mass="9034">MAERYAGWKDEIRAELEAFEGEGPPSIDELWSVAQHESESAASWMHDMPCTEQEIQTAKGDVLKALVALEMAEDRLNEVR</sequence>
<dbReference type="STRING" id="1230458.C484_10531"/>
<comment type="caution">
    <text evidence="1">The sequence shown here is derived from an EMBL/GenBank/DDBJ whole genome shotgun (WGS) entry which is preliminary data.</text>
</comment>
<reference evidence="1 2" key="1">
    <citation type="journal article" date="2014" name="PLoS Genet.">
        <title>Phylogenetically driven sequencing of extremely halophilic archaea reveals strategies for static and dynamic osmo-response.</title>
        <authorList>
            <person name="Becker E.A."/>
            <person name="Seitzer P.M."/>
            <person name="Tritt A."/>
            <person name="Larsen D."/>
            <person name="Krusor M."/>
            <person name="Yao A.I."/>
            <person name="Wu D."/>
            <person name="Madern D."/>
            <person name="Eisen J.A."/>
            <person name="Darling A.E."/>
            <person name="Facciotti M.T."/>
        </authorList>
    </citation>
    <scope>NUCLEOTIDE SEQUENCE [LARGE SCALE GENOMIC DNA]</scope>
    <source>
        <strain evidence="1 2">DSM 12281</strain>
    </source>
</reference>
<evidence type="ECO:0000313" key="1">
    <source>
        <dbReference type="EMBL" id="ELY91457.1"/>
    </source>
</evidence>
<dbReference type="Proteomes" id="UP000011648">
    <property type="component" value="Unassembled WGS sequence"/>
</dbReference>
<dbReference type="PATRIC" id="fig|1230458.4.peg.2119"/>
<protein>
    <submittedName>
        <fullName evidence="1">Uncharacterized protein</fullName>
    </submittedName>
</protein>